<feature type="binding site" evidence="5">
    <location>
        <position position="239"/>
    </location>
    <ligand>
        <name>3-dehydroquinate</name>
        <dbReference type="ChEBI" id="CHEBI:32364"/>
    </ligand>
</feature>
<feature type="binding site" evidence="5">
    <location>
        <position position="108"/>
    </location>
    <ligand>
        <name>3-dehydroquinate</name>
        <dbReference type="ChEBI" id="CHEBI:32364"/>
    </ligand>
</feature>
<feature type="binding site" evidence="5">
    <location>
        <begin position="72"/>
        <end position="74"/>
    </location>
    <ligand>
        <name>3-dehydroquinate</name>
        <dbReference type="ChEBI" id="CHEBI:32364"/>
    </ligand>
</feature>
<dbReference type="Pfam" id="PF01487">
    <property type="entry name" value="DHquinase_I"/>
    <property type="match status" value="1"/>
</dbReference>
<comment type="function">
    <text evidence="5">Involved in the third step of the chorismate pathway, which leads to the biosynthesis of aromatic amino acids. Catalyzes the cis-dehydration of 3-dehydroquinate (DHQ) and introduces the first double bond of the aromatic ring to yield 3-dehydroshikimate.</text>
</comment>
<keyword evidence="5" id="KW-0028">Amino-acid biosynthesis</keyword>
<comment type="pathway">
    <text evidence="5">Metabolic intermediate biosynthesis; chorismate biosynthesis; chorismate from D-erythrose 4-phosphate and phosphoenolpyruvate: step 3/7.</text>
</comment>
<dbReference type="GO" id="GO:0003855">
    <property type="term" value="F:3-dehydroquinate dehydratase activity"/>
    <property type="evidence" value="ECO:0007669"/>
    <property type="project" value="UniProtKB-UniRule"/>
</dbReference>
<feature type="binding site" evidence="5">
    <location>
        <position position="262"/>
    </location>
    <ligand>
        <name>3-dehydroquinate</name>
        <dbReference type="ChEBI" id="CHEBI:32364"/>
    </ligand>
</feature>
<comment type="subunit">
    <text evidence="5">Homodimer.</text>
</comment>
<evidence type="ECO:0000256" key="5">
    <source>
        <dbReference type="HAMAP-Rule" id="MF_00214"/>
    </source>
</evidence>
<reference evidence="6 7" key="1">
    <citation type="submission" date="2015-09" db="EMBL/GenBank/DDBJ databases">
        <authorList>
            <consortium name="Pathogen Informatics"/>
        </authorList>
    </citation>
    <scope>NUCLEOTIDE SEQUENCE [LARGE SCALE GENOMIC DNA]</scope>
    <source>
        <strain evidence="6 7">2789STDY5834884</strain>
    </source>
</reference>
<dbReference type="AlphaFoldDB" id="A0A174K9V6"/>
<sequence length="279" mass="30827">MYGMFGTLNYTGEYNYHTVKVRKEKIMNTIKVRDIEIGAGAPKIIVPIVGVTKDDIIAEAKTFDSIPVDMVEWRVDWFENVFEFDKVEEVLKELRDALGNIPILMTFRTSKEGGEKAIEPEAYAKLNIKAAQTGYVDFVDVEIFTGDEIVKKIIDGVHAAGARVIASNHDFFKTPAQSDIVYRLRKMQDMGADIPKIAVMPQNKRDVLTLLSATEEMVTDYADRPIITMSMAGTGVISRLCGEVFGSSMTFGAAKKASAPGQMGVEDLSTVLGLLHKSM</sequence>
<dbReference type="PANTHER" id="PTHR43699:SF1">
    <property type="entry name" value="3-DEHYDROQUINATE DEHYDRATASE"/>
    <property type="match status" value="1"/>
</dbReference>
<comment type="caution">
    <text evidence="5">Lacks conserved residue(s) required for the propagation of feature annotation.</text>
</comment>
<dbReference type="Proteomes" id="UP000095602">
    <property type="component" value="Unassembled WGS sequence"/>
</dbReference>
<evidence type="ECO:0000256" key="3">
    <source>
        <dbReference type="ARBA" id="ARBA00023239"/>
    </source>
</evidence>
<dbReference type="HAMAP" id="MF_00214">
    <property type="entry name" value="AroD"/>
    <property type="match status" value="1"/>
</dbReference>
<dbReference type="InterPro" id="IPR013785">
    <property type="entry name" value="Aldolase_TIM"/>
</dbReference>
<dbReference type="CDD" id="cd00502">
    <property type="entry name" value="DHQase_I"/>
    <property type="match status" value="1"/>
</dbReference>
<protein>
    <recommendedName>
        <fullName evidence="5">3-dehydroquinate dehydratase</fullName>
        <shortName evidence="5">3-dehydroquinase</shortName>
        <ecNumber evidence="5">4.2.1.10</ecNumber>
    </recommendedName>
    <alternativeName>
        <fullName evidence="5">Type I DHQase</fullName>
    </alternativeName>
    <alternativeName>
        <fullName evidence="5">Type I dehydroquinase</fullName>
        <shortName evidence="5">DHQ1</shortName>
    </alternativeName>
</protein>
<feature type="active site" description="Proton donor/acceptor" evidence="5">
    <location>
        <position position="169"/>
    </location>
</feature>
<dbReference type="GO" id="GO:0009423">
    <property type="term" value="P:chorismate biosynthetic process"/>
    <property type="evidence" value="ECO:0007669"/>
    <property type="project" value="UniProtKB-UniRule"/>
</dbReference>
<evidence type="ECO:0000256" key="4">
    <source>
        <dbReference type="ARBA" id="ARBA00023270"/>
    </source>
</evidence>
<feature type="active site" description="Schiff-base intermediate with substrate" evidence="5">
    <location>
        <position position="196"/>
    </location>
</feature>
<dbReference type="SUPFAM" id="SSF51569">
    <property type="entry name" value="Aldolase"/>
    <property type="match status" value="1"/>
</dbReference>
<organism evidence="6 7">
    <name type="scientific">Agathobacter rectalis</name>
    <dbReference type="NCBI Taxonomy" id="39491"/>
    <lineage>
        <taxon>Bacteria</taxon>
        <taxon>Bacillati</taxon>
        <taxon>Bacillota</taxon>
        <taxon>Clostridia</taxon>
        <taxon>Lachnospirales</taxon>
        <taxon>Lachnospiraceae</taxon>
        <taxon>Agathobacter</taxon>
    </lineage>
</organism>
<dbReference type="EC" id="4.2.1.10" evidence="5"/>
<dbReference type="EMBL" id="CZAJ01000016">
    <property type="protein sequence ID" value="CUP07671.1"/>
    <property type="molecule type" value="Genomic_DNA"/>
</dbReference>
<evidence type="ECO:0000256" key="2">
    <source>
        <dbReference type="ARBA" id="ARBA00023141"/>
    </source>
</evidence>
<comment type="similarity">
    <text evidence="5">Belongs to the type-I 3-dehydroquinase family.</text>
</comment>
<name>A0A174K9V6_9FIRM</name>
<dbReference type="InterPro" id="IPR001381">
    <property type="entry name" value="DHquinase_I"/>
</dbReference>
<comment type="catalytic activity">
    <reaction evidence="1 5">
        <text>3-dehydroquinate = 3-dehydroshikimate + H2O</text>
        <dbReference type="Rhea" id="RHEA:21096"/>
        <dbReference type="ChEBI" id="CHEBI:15377"/>
        <dbReference type="ChEBI" id="CHEBI:16630"/>
        <dbReference type="ChEBI" id="CHEBI:32364"/>
        <dbReference type="EC" id="4.2.1.10"/>
    </reaction>
</comment>
<keyword evidence="4 5" id="KW-0704">Schiff base</keyword>
<dbReference type="NCBIfam" id="TIGR01093">
    <property type="entry name" value="aroD"/>
    <property type="match status" value="1"/>
</dbReference>
<dbReference type="PROSITE" id="PS01028">
    <property type="entry name" value="DEHYDROQUINASE_I"/>
    <property type="match status" value="1"/>
</dbReference>
<dbReference type="UniPathway" id="UPA00053">
    <property type="reaction ID" value="UER00086"/>
</dbReference>
<dbReference type="InterPro" id="IPR050146">
    <property type="entry name" value="Type-I_3-dehydroquinase"/>
</dbReference>
<dbReference type="Gene3D" id="3.20.20.70">
    <property type="entry name" value="Aldolase class I"/>
    <property type="match status" value="1"/>
</dbReference>
<gene>
    <name evidence="5 6" type="primary">aroD</name>
    <name evidence="6" type="ORF">ERS852497_01799</name>
</gene>
<keyword evidence="2 5" id="KW-0057">Aromatic amino acid biosynthesis</keyword>
<dbReference type="FunFam" id="3.20.20.70:FF:000047">
    <property type="entry name" value="3-dehydroquinate dehydratase"/>
    <property type="match status" value="1"/>
</dbReference>
<dbReference type="InterPro" id="IPR018508">
    <property type="entry name" value="3-dehydroquinate_DH_AS"/>
</dbReference>
<dbReference type="PANTHER" id="PTHR43699">
    <property type="entry name" value="3-DEHYDROQUINATE DEHYDRATASE"/>
    <property type="match status" value="1"/>
</dbReference>
<evidence type="ECO:0000313" key="7">
    <source>
        <dbReference type="Proteomes" id="UP000095602"/>
    </source>
</evidence>
<feature type="binding site" evidence="5">
    <location>
        <position position="258"/>
    </location>
    <ligand>
        <name>3-dehydroquinate</name>
        <dbReference type="ChEBI" id="CHEBI:32364"/>
    </ligand>
</feature>
<proteinExistence type="inferred from homology"/>
<keyword evidence="3 5" id="KW-0456">Lyase</keyword>
<evidence type="ECO:0000313" key="6">
    <source>
        <dbReference type="EMBL" id="CUP07671.1"/>
    </source>
</evidence>
<dbReference type="GO" id="GO:0046279">
    <property type="term" value="P:3,4-dihydroxybenzoate biosynthetic process"/>
    <property type="evidence" value="ECO:0007669"/>
    <property type="project" value="TreeGrafter"/>
</dbReference>
<evidence type="ECO:0000256" key="1">
    <source>
        <dbReference type="ARBA" id="ARBA00001864"/>
    </source>
</evidence>
<dbReference type="GO" id="GO:0009073">
    <property type="term" value="P:aromatic amino acid family biosynthetic process"/>
    <property type="evidence" value="ECO:0007669"/>
    <property type="project" value="UniProtKB-KW"/>
</dbReference>
<accession>A0A174K9V6</accession>
<dbReference type="GO" id="GO:0008652">
    <property type="term" value="P:amino acid biosynthetic process"/>
    <property type="evidence" value="ECO:0007669"/>
    <property type="project" value="UniProtKB-KW"/>
</dbReference>